<organism evidence="2 3">
    <name type="scientific">Phascolomyces articulosus</name>
    <dbReference type="NCBI Taxonomy" id="60185"/>
    <lineage>
        <taxon>Eukaryota</taxon>
        <taxon>Fungi</taxon>
        <taxon>Fungi incertae sedis</taxon>
        <taxon>Mucoromycota</taxon>
        <taxon>Mucoromycotina</taxon>
        <taxon>Mucoromycetes</taxon>
        <taxon>Mucorales</taxon>
        <taxon>Lichtheimiaceae</taxon>
        <taxon>Phascolomyces</taxon>
    </lineage>
</organism>
<evidence type="ECO:0000313" key="2">
    <source>
        <dbReference type="EMBL" id="KAI9258077.1"/>
    </source>
</evidence>
<comment type="caution">
    <text evidence="2">The sequence shown here is derived from an EMBL/GenBank/DDBJ whole genome shotgun (WGS) entry which is preliminary data.</text>
</comment>
<evidence type="ECO:0000313" key="3">
    <source>
        <dbReference type="Proteomes" id="UP001209540"/>
    </source>
</evidence>
<dbReference type="InterPro" id="IPR010730">
    <property type="entry name" value="HET"/>
</dbReference>
<gene>
    <name evidence="2" type="ORF">BDA99DRAFT_561513</name>
</gene>
<dbReference type="Proteomes" id="UP001209540">
    <property type="component" value="Unassembled WGS sequence"/>
</dbReference>
<dbReference type="Pfam" id="PF06985">
    <property type="entry name" value="HET"/>
    <property type="match status" value="1"/>
</dbReference>
<accession>A0AAD5K755</accession>
<reference evidence="2" key="1">
    <citation type="journal article" date="2022" name="IScience">
        <title>Evolution of zygomycete secretomes and the origins of terrestrial fungal ecologies.</title>
        <authorList>
            <person name="Chang Y."/>
            <person name="Wang Y."/>
            <person name="Mondo S."/>
            <person name="Ahrendt S."/>
            <person name="Andreopoulos W."/>
            <person name="Barry K."/>
            <person name="Beard J."/>
            <person name="Benny G.L."/>
            <person name="Blankenship S."/>
            <person name="Bonito G."/>
            <person name="Cuomo C."/>
            <person name="Desiro A."/>
            <person name="Gervers K.A."/>
            <person name="Hundley H."/>
            <person name="Kuo A."/>
            <person name="LaButti K."/>
            <person name="Lang B.F."/>
            <person name="Lipzen A."/>
            <person name="O'Donnell K."/>
            <person name="Pangilinan J."/>
            <person name="Reynolds N."/>
            <person name="Sandor L."/>
            <person name="Smith M.E."/>
            <person name="Tsang A."/>
            <person name="Grigoriev I.V."/>
            <person name="Stajich J.E."/>
            <person name="Spatafora J.W."/>
        </authorList>
    </citation>
    <scope>NUCLEOTIDE SEQUENCE</scope>
    <source>
        <strain evidence="2">RSA 2281</strain>
    </source>
</reference>
<reference evidence="2" key="2">
    <citation type="submission" date="2023-02" db="EMBL/GenBank/DDBJ databases">
        <authorList>
            <consortium name="DOE Joint Genome Institute"/>
            <person name="Mondo S.J."/>
            <person name="Chang Y."/>
            <person name="Wang Y."/>
            <person name="Ahrendt S."/>
            <person name="Andreopoulos W."/>
            <person name="Barry K."/>
            <person name="Beard J."/>
            <person name="Benny G.L."/>
            <person name="Blankenship S."/>
            <person name="Bonito G."/>
            <person name="Cuomo C."/>
            <person name="Desiro A."/>
            <person name="Gervers K.A."/>
            <person name="Hundley H."/>
            <person name="Kuo A."/>
            <person name="LaButti K."/>
            <person name="Lang B.F."/>
            <person name="Lipzen A."/>
            <person name="O'Donnell K."/>
            <person name="Pangilinan J."/>
            <person name="Reynolds N."/>
            <person name="Sandor L."/>
            <person name="Smith M.W."/>
            <person name="Tsang A."/>
            <person name="Grigoriev I.V."/>
            <person name="Stajich J.E."/>
            <person name="Spatafora J.W."/>
        </authorList>
    </citation>
    <scope>NUCLEOTIDE SEQUENCE</scope>
    <source>
        <strain evidence="2">RSA 2281</strain>
    </source>
</reference>
<keyword evidence="3" id="KW-1185">Reference proteome</keyword>
<dbReference type="AlphaFoldDB" id="A0AAD5K755"/>
<name>A0AAD5K755_9FUNG</name>
<dbReference type="InterPro" id="IPR052895">
    <property type="entry name" value="HetReg/Transcr_Mod"/>
</dbReference>
<protein>
    <submittedName>
        <fullName evidence="2">Heterokaryon incompatibility protein-domain-containing protein</fullName>
    </submittedName>
</protein>
<dbReference type="EMBL" id="JAIXMP010000019">
    <property type="protein sequence ID" value="KAI9258077.1"/>
    <property type="molecule type" value="Genomic_DNA"/>
</dbReference>
<dbReference type="PANTHER" id="PTHR24148">
    <property type="entry name" value="ANKYRIN REPEAT DOMAIN-CONTAINING PROTEIN 39 HOMOLOG-RELATED"/>
    <property type="match status" value="1"/>
</dbReference>
<evidence type="ECO:0000259" key="1">
    <source>
        <dbReference type="Pfam" id="PF06985"/>
    </source>
</evidence>
<sequence>MGYITYEKKQWYHPDPIFNTTRTARCELPSRRVSTLLSTPEDDSFIPTRLVRTADMTVISGAKVKNEEYCALSYSWISSGENIKDETTGKAKRVDEGKHRIIWPAKTVRKNQEYIWYDQMCINQDNKEEKQREIQQMHRIYSNAYCTIALVPEFCTTLYTRDRQKIRPRRIPDHKRIISSDWFKRCWTLEETLLSQRLIIVGQDVNAWSYMFKSIAYVGSTIANPRQEISVASVLHLAHVRRTTKEHDRIFALANLFPELMDDISINYDQPIHDLVLQFYTLLAKKDLSILCFGKYKLYEEMFKMDCRKKKEVKEEQNGNRRKNIVDPKSFTSEYFSPVPPFWYEKYVSIREYDLPSWTGVHGEHIPRISSYYSNKAILLKTTFRNYSIRGRSMHIQSCAYISPATSKTTRPLVLHRSELPSFPGSGFRRDYCWQLSFTVQSSQQTNSILLSDPYPDPMIADQFDTISQQLQLMSRFIGIDKESISWKRNVYPPSRDTKTPQIRFSITEQEMDDSAQLVILSGICFEDPGQTNESNGAKVYPVLKREENHYYKVIGVCFIDNRKPFFSHFTENIQDFTIQ</sequence>
<dbReference type="PANTHER" id="PTHR24148:SF64">
    <property type="entry name" value="HETEROKARYON INCOMPATIBILITY DOMAIN-CONTAINING PROTEIN"/>
    <property type="match status" value="1"/>
</dbReference>
<feature type="domain" description="Heterokaryon incompatibility" evidence="1">
    <location>
        <begin position="69"/>
        <end position="191"/>
    </location>
</feature>
<proteinExistence type="predicted"/>